<dbReference type="KEGG" id="sya:A6768_04955"/>
<evidence type="ECO:0000313" key="1">
    <source>
        <dbReference type="EMBL" id="ATI79436.1"/>
    </source>
</evidence>
<dbReference type="GeneID" id="57776187"/>
<accession>A0A291MWG6</accession>
<proteinExistence type="predicted"/>
<sequence>MHHADLRHATVATPVIQPWDYVAMRRHAAGLTIDQLAAALGGKLFARHLRAIETPGLRFRQIAPLEQVMAFNAAVYRQLADLPPHQHPRLCQRCGWDAHTDQPDGGDGLTTWSHVDDAICTRCAQAAGQ</sequence>
<dbReference type="AlphaFoldDB" id="A0A291MWG6"/>
<evidence type="ECO:0000313" key="2">
    <source>
        <dbReference type="Proteomes" id="UP000219422"/>
    </source>
</evidence>
<gene>
    <name evidence="1" type="ORF">A6768_04955</name>
</gene>
<name>A0A291MWG6_SPHYA</name>
<protein>
    <submittedName>
        <fullName evidence="1">Uncharacterized protein</fullName>
    </submittedName>
</protein>
<organism evidence="1 2">
    <name type="scientific">Sphingobium yanoikuyae</name>
    <name type="common">Sphingomonas yanoikuyae</name>
    <dbReference type="NCBI Taxonomy" id="13690"/>
    <lineage>
        <taxon>Bacteria</taxon>
        <taxon>Pseudomonadati</taxon>
        <taxon>Pseudomonadota</taxon>
        <taxon>Alphaproteobacteria</taxon>
        <taxon>Sphingomonadales</taxon>
        <taxon>Sphingomonadaceae</taxon>
        <taxon>Sphingobium</taxon>
    </lineage>
</organism>
<dbReference type="EMBL" id="CP023741">
    <property type="protein sequence ID" value="ATI79436.1"/>
    <property type="molecule type" value="Genomic_DNA"/>
</dbReference>
<dbReference type="Proteomes" id="UP000219422">
    <property type="component" value="Chromosome"/>
</dbReference>
<dbReference type="RefSeq" id="WP_097382774.1">
    <property type="nucleotide sequence ID" value="NZ_CP023741.1"/>
</dbReference>
<reference evidence="1 2" key="1">
    <citation type="submission" date="2017-10" db="EMBL/GenBank/DDBJ databases">
        <title>Sphingobium yanoikuyae S72.</title>
        <authorList>
            <person name="Sanchez E."/>
            <person name="Bustos P."/>
            <person name="Mendoza P."/>
            <person name="Guo X."/>
            <person name="Mendoza A."/>
        </authorList>
    </citation>
    <scope>NUCLEOTIDE SEQUENCE [LARGE SCALE GENOMIC DNA]</scope>
    <source>
        <strain evidence="1 2">S72</strain>
    </source>
</reference>